<dbReference type="InterPro" id="IPR003767">
    <property type="entry name" value="Malate/L-lactate_DH-like"/>
</dbReference>
<reference evidence="4" key="1">
    <citation type="submission" date="2021-09" db="EMBL/GenBank/DDBJ databases">
        <title>Fulvivirga sp. isolated from coastal sediment.</title>
        <authorList>
            <person name="Yu H."/>
        </authorList>
    </citation>
    <scope>NUCLEOTIDE SEQUENCE</scope>
    <source>
        <strain evidence="4">1062</strain>
    </source>
</reference>
<evidence type="ECO:0000256" key="3">
    <source>
        <dbReference type="SAM" id="MobiDB-lite"/>
    </source>
</evidence>
<dbReference type="Pfam" id="PF02615">
    <property type="entry name" value="Ldh_2"/>
    <property type="match status" value="1"/>
</dbReference>
<dbReference type="GO" id="GO:0016491">
    <property type="term" value="F:oxidoreductase activity"/>
    <property type="evidence" value="ECO:0007669"/>
    <property type="project" value="UniProtKB-KW"/>
</dbReference>
<dbReference type="AlphaFoldDB" id="A0A9X1KWQ4"/>
<organism evidence="4 5">
    <name type="scientific">Fulvivirga sedimenti</name>
    <dbReference type="NCBI Taxonomy" id="2879465"/>
    <lineage>
        <taxon>Bacteria</taxon>
        <taxon>Pseudomonadati</taxon>
        <taxon>Bacteroidota</taxon>
        <taxon>Cytophagia</taxon>
        <taxon>Cytophagales</taxon>
        <taxon>Fulvivirgaceae</taxon>
        <taxon>Fulvivirga</taxon>
    </lineage>
</organism>
<protein>
    <submittedName>
        <fullName evidence="4">Ldh family oxidoreductase</fullName>
    </submittedName>
</protein>
<keyword evidence="2" id="KW-0560">Oxidoreductase</keyword>
<dbReference type="Proteomes" id="UP001139409">
    <property type="component" value="Unassembled WGS sequence"/>
</dbReference>
<evidence type="ECO:0000256" key="1">
    <source>
        <dbReference type="ARBA" id="ARBA00006056"/>
    </source>
</evidence>
<dbReference type="InterPro" id="IPR036111">
    <property type="entry name" value="Mal/L-sulfo/L-lacto_DH-like_sf"/>
</dbReference>
<dbReference type="EMBL" id="JAIXNE010000001">
    <property type="protein sequence ID" value="MCA6074179.1"/>
    <property type="molecule type" value="Genomic_DNA"/>
</dbReference>
<gene>
    <name evidence="4" type="ORF">LDX50_04830</name>
</gene>
<dbReference type="RefSeq" id="WP_225697278.1">
    <property type="nucleotide sequence ID" value="NZ_JAIXNE010000001.1"/>
</dbReference>
<dbReference type="Gene3D" id="1.10.1530.10">
    <property type="match status" value="1"/>
</dbReference>
<name>A0A9X1KWQ4_9BACT</name>
<dbReference type="InterPro" id="IPR043143">
    <property type="entry name" value="Mal/L-sulf/L-lact_DH-like_NADP"/>
</dbReference>
<keyword evidence="5" id="KW-1185">Reference proteome</keyword>
<evidence type="ECO:0000313" key="4">
    <source>
        <dbReference type="EMBL" id="MCA6074179.1"/>
    </source>
</evidence>
<sequence>MKVFAEKELRAYVENVFVAMGCPETAARLAADVLISADLRGIDSHGVARLIGYVRLWKKGRINTNPNIRVVHETPGTAVVDGDSGLGLVVAPEAMEIAMEKAANVGTGWVAIRNSNHFGIAGYHAMMGLDRDMIGWAFTNASPLVAPTFGKERMLGTNPIAVSIPAGQEPPFVADMATTTAANGKLEILQRKGEEAPLGWIQDKSGQPATDPHALKEGGALLPLGGDREHGSHKGYALGAVVDILSAVLSGANYGPWAPPFVSFLPLADNPVGAGLGHFVGAMRIDAFRPAAEFKTHMDQWIQRFRETQPVSDSQPVLIPGDPEREAEKIRRESGIPIVDPVVNDLREVAGEFGLEIPDSSE</sequence>
<dbReference type="Gene3D" id="3.30.1370.60">
    <property type="entry name" value="Hypothetical oxidoreductase yiak, domain 2"/>
    <property type="match status" value="1"/>
</dbReference>
<dbReference type="InterPro" id="IPR043144">
    <property type="entry name" value="Mal/L-sulf/L-lact_DH-like_ah"/>
</dbReference>
<evidence type="ECO:0000256" key="2">
    <source>
        <dbReference type="ARBA" id="ARBA00023002"/>
    </source>
</evidence>
<evidence type="ECO:0000313" key="5">
    <source>
        <dbReference type="Proteomes" id="UP001139409"/>
    </source>
</evidence>
<dbReference type="PANTHER" id="PTHR11091">
    <property type="entry name" value="OXIDOREDUCTASE-RELATED"/>
    <property type="match status" value="1"/>
</dbReference>
<feature type="region of interest" description="Disordered" evidence="3">
    <location>
        <begin position="205"/>
        <end position="226"/>
    </location>
</feature>
<comment type="caution">
    <text evidence="4">The sequence shown here is derived from an EMBL/GenBank/DDBJ whole genome shotgun (WGS) entry which is preliminary data.</text>
</comment>
<comment type="similarity">
    <text evidence="1">Belongs to the LDH2/MDH2 oxidoreductase family.</text>
</comment>
<dbReference type="SUPFAM" id="SSF89733">
    <property type="entry name" value="L-sulfolactate dehydrogenase-like"/>
    <property type="match status" value="1"/>
</dbReference>
<proteinExistence type="inferred from homology"/>
<accession>A0A9X1KWQ4</accession>
<dbReference type="PANTHER" id="PTHR11091:SF0">
    <property type="entry name" value="MALATE DEHYDROGENASE"/>
    <property type="match status" value="1"/>
</dbReference>